<dbReference type="InterPro" id="IPR041664">
    <property type="entry name" value="AAA_16"/>
</dbReference>
<dbReference type="SUPFAM" id="SSF52540">
    <property type="entry name" value="P-loop containing nucleoside triphosphate hydrolases"/>
    <property type="match status" value="1"/>
</dbReference>
<reference evidence="3 4" key="1">
    <citation type="submission" date="2018-05" db="EMBL/GenBank/DDBJ databases">
        <title>Genomic Encyclopedia of Type Strains, Phase IV (KMG-IV): sequencing the most valuable type-strain genomes for metagenomic binning, comparative biology and taxonomic classification.</title>
        <authorList>
            <person name="Goeker M."/>
        </authorList>
    </citation>
    <scope>NUCLEOTIDE SEQUENCE [LARGE SCALE GENOMIC DNA]</scope>
    <source>
        <strain evidence="3 4">DSM 44704</strain>
    </source>
</reference>
<feature type="compositionally biased region" description="Low complexity" evidence="1">
    <location>
        <begin position="786"/>
        <end position="798"/>
    </location>
</feature>
<evidence type="ECO:0000313" key="4">
    <source>
        <dbReference type="Proteomes" id="UP000247569"/>
    </source>
</evidence>
<feature type="compositionally biased region" description="Pro residues" evidence="1">
    <location>
        <begin position="799"/>
        <end position="808"/>
    </location>
</feature>
<organism evidence="3 4">
    <name type="scientific">Nocardia tenerifensis</name>
    <dbReference type="NCBI Taxonomy" id="228006"/>
    <lineage>
        <taxon>Bacteria</taxon>
        <taxon>Bacillati</taxon>
        <taxon>Actinomycetota</taxon>
        <taxon>Actinomycetes</taxon>
        <taxon>Mycobacteriales</taxon>
        <taxon>Nocardiaceae</taxon>
        <taxon>Nocardia</taxon>
    </lineage>
</organism>
<dbReference type="AlphaFoldDB" id="A0A318K8Q5"/>
<feature type="region of interest" description="Disordered" evidence="1">
    <location>
        <begin position="781"/>
        <end position="808"/>
    </location>
</feature>
<gene>
    <name evidence="3" type="ORF">DFR70_101107</name>
</gene>
<dbReference type="OrthoDB" id="4571439at2"/>
<dbReference type="InterPro" id="IPR027417">
    <property type="entry name" value="P-loop_NTPase"/>
</dbReference>
<evidence type="ECO:0000313" key="3">
    <source>
        <dbReference type="EMBL" id="PXX70688.1"/>
    </source>
</evidence>
<evidence type="ECO:0000256" key="1">
    <source>
        <dbReference type="SAM" id="MobiDB-lite"/>
    </source>
</evidence>
<dbReference type="RefSeq" id="WP_110293291.1">
    <property type="nucleotide sequence ID" value="NZ_QJKF01000001.1"/>
</dbReference>
<dbReference type="EMBL" id="QJKF01000001">
    <property type="protein sequence ID" value="PXX70688.1"/>
    <property type="molecule type" value="Genomic_DNA"/>
</dbReference>
<protein>
    <submittedName>
        <fullName evidence="3">AAA ATPase-like protein</fullName>
    </submittedName>
</protein>
<feature type="region of interest" description="Disordered" evidence="1">
    <location>
        <begin position="466"/>
        <end position="517"/>
    </location>
</feature>
<accession>A0A318K8Q5</accession>
<dbReference type="InterPro" id="IPR011990">
    <property type="entry name" value="TPR-like_helical_dom_sf"/>
</dbReference>
<feature type="domain" description="Orc1-like AAA ATPase" evidence="2">
    <location>
        <begin position="269"/>
        <end position="408"/>
    </location>
</feature>
<keyword evidence="4" id="KW-1185">Reference proteome</keyword>
<dbReference type="Gene3D" id="1.25.40.10">
    <property type="entry name" value="Tetratricopeptide repeat domain"/>
    <property type="match status" value="1"/>
</dbReference>
<dbReference type="Pfam" id="PF13191">
    <property type="entry name" value="AAA_16"/>
    <property type="match status" value="1"/>
</dbReference>
<dbReference type="Gene3D" id="3.40.50.300">
    <property type="entry name" value="P-loop containing nucleotide triphosphate hydrolases"/>
    <property type="match status" value="1"/>
</dbReference>
<feature type="compositionally biased region" description="Basic and acidic residues" evidence="1">
    <location>
        <begin position="493"/>
        <end position="516"/>
    </location>
</feature>
<evidence type="ECO:0000259" key="2">
    <source>
        <dbReference type="Pfam" id="PF13191"/>
    </source>
</evidence>
<dbReference type="Proteomes" id="UP000247569">
    <property type="component" value="Unassembled WGS sequence"/>
</dbReference>
<dbReference type="Gene3D" id="3.40.50.1460">
    <property type="match status" value="1"/>
</dbReference>
<sequence length="808" mass="85264">MGGRLALVVGSECAALGELGFTDSLAGGLYAGLREAGGWEAATEADGPVLDPTAAQLVSAVDVAFERASQRAATLLVAFIGHGMATNSGDFYLMAHDSPSPPRSDNAFHLTQGIRERLNTSALDGLIVLVDACETEQGVRGAARLWTGPLARSSGRMELLVAAGDGPAHAGCFTRTMLSTFEAGLPRRGENLLPSDLVDPVARGCVLQQPLHLSFTAGTVTMSPGGDAGLWLVPNIARRKDALTGRPGAGVVDQLTRRLLLTDAMRESLAEVIDSGSHRLRAVVGAAGCGKSTLMALLVRPSVAEGLSIVAEYVTAAVFLTTSSTIEAVAEELSAQLSERVPGYAEALGDARSRGDTAELDAFDRHVRYPLAAVSRPGGRITLVLDGLDQPATGSRELLVAAVSALTRDDDLRYVRVITGIRLGSGIETDPALAHMHRVELAEPREADIDALVWAERRELVPLGPLGASGPRVDPGAPGAGSYERLPARRKGRLPDDTDWDKGWLDKPVDEPEDTRPAAVGGWLSARLQSEVSPWLGAPAVGNGTRLDDVVAKRVRSALYIDRTGAVGRVIPLLAVLAAAGAGPVLPIGLLTAAMKSLGFDTGPHRLRNVVVSLGALVTRSHPGTTREALGIAHPAFLSELLVQCARYGMRVEDAHRAIIAATKGSAEAAEYARTSLARHYLECGDSAAALSHLESHETASAADNRDLWSTWLPPIVAAVGADHPDTLRAREYHAMRRADSGDLTGAAEEQQRLLADRLRLLGPDHPDTIATRDRLSHWRSHLGSTHETSTPSTSPAHPRTPGPPDPR</sequence>
<comment type="caution">
    <text evidence="3">The sequence shown here is derived from an EMBL/GenBank/DDBJ whole genome shotgun (WGS) entry which is preliminary data.</text>
</comment>
<proteinExistence type="predicted"/>
<name>A0A318K8Q5_9NOCA</name>